<sequence length="1561" mass="174451">MVIWYRKPAEKWLEALPIGNGYMGAMVFGGAAQERIALNESTFWSGRPHDYNDSKAINYFAQIRRLIVDEKFQDAEKLVDAHFLGIPAAQQAYQPIGDLSLLFDGMDKVEDYRRELDMETGIVKINYRVGKVTFSREVFMSYPDHVMVVHITANKPGSVSVGAKFTGPYVDKITTTPVSLIMDGTWKPGNKKNWLIASVEGPGMHFQSALQPRADGGKATVTDSTLNINGANEVTFIVTIATSYVNYKNIDGDAAAKCAKILNAVSGKSYASLRQRHITDFSSLMGRVHLNVGDNSLNRRPTDERLAAMRRSPDKDYAALANVDTSRSPVADANLEALAFQFGRYLLASSSRAGGQPANLQGIWDEEIYPNWGSKYTININLEMNYWPTEVCNLPECHQPLFDLLTDLSINGAETAKKYYNHGGWVAHHNTDLWLGTAPVDAARFGMWPMGGAWLCQDLWEHYAFTGDKPFLRKYYPIIRGAAQFLLELMVVDPEHGWLVTPFSMSPEHGYYDSSGKLSFLSPSPTMDIAIIRELFPHCIAASKELGIDEDFRKKLETALTKLPPYQIGSSGFLQEWIKDWKQAPAGHNVSPLFTFYPGRSIRLRRDPQLAEAIHKWMDEHPAPGGFPMSWDIAVWARLEQGDKVAEVTNKFLSNNYVGPNLHNKRSNQSDANFGFTAAIAESLLQSHDDEISLLPALSTDWKDGSVSGLRARGGYEVSMQWKNGKLVSAHIHSIKGKTLKVRYADKTATFSIKPGSTINLDRNLVAMDTAFSYAQHKKSAANEMCWWYDKPATKYWEGLPIATGRFAAMIGGKTAEEDIVFNDETLWSGGPYDPNNLNGPQILANVRKLILERNYVKANEEAMQLNSMPPNVQHYQPMGILNISFNDDQPNAVDHYKRKLSMDSAVVTITYRENGVNFKREIFASFPDQVIVIHVTADKPGSISLKTGLSSLQPSAQTKIINGNLVMNGINTELTGDGYTATPVPAALKWSARLKSIVDGGNVTYGKEEGRTGNIIKIDKANSVTLLLAGATSWKSWNDVSADEKARCDEYITKAATYQYNELKQRHLNDYMPLFASCQLDLGGGAAGMLTTTERMEKIKAGEADPLYIAQYFQYGRYLLLAGAREGTLAFNNHNMWLNNMEGRWQGRWTLNINIQECYWPVESTNLARLNQSLLLFTEQLAQAGRRTAKELYNCRGWVAHHGTDIWFNTAPTDRNREASIWPMGGAWLMQQLYDHYQYGLDKKYLESIYPLLKGSAEFFLDYLMTDSATGYLVTCPSTSPENNFLTDDGKIGAVTMGSTMDNELLRNLFGHTIAAATILGKDHDLCSELESAYKKLPPLKIGKFGQLQEWMEDVKEYDTSHRHISHLFASYPDDAITLRKTPELAQAVKVVLQRRGDINMGWSGAWKINQHARLEEPEAAYKILILMLTDVSIHPRAEDSRITPSFEGNQGIQGITAGIAEMLMQSHSGEISLLPALPAEWPKGRVTGLRGRGNYTVDIQWDKQQLSNATLISGITQTCRLRTKKTVGILLNGENIPAKQVEKNVYVFKVIAGKKYKII</sequence>
<organism evidence="4 5">
    <name type="scientific">Puia dinghuensis</name>
    <dbReference type="NCBI Taxonomy" id="1792502"/>
    <lineage>
        <taxon>Bacteria</taxon>
        <taxon>Pseudomonadati</taxon>
        <taxon>Bacteroidota</taxon>
        <taxon>Chitinophagia</taxon>
        <taxon>Chitinophagales</taxon>
        <taxon>Chitinophagaceae</taxon>
        <taxon>Puia</taxon>
    </lineage>
</organism>
<name>A0A8J2U6I2_9BACT</name>
<dbReference type="PANTHER" id="PTHR31084">
    <property type="entry name" value="ALPHA-L-FUCOSIDASE 2"/>
    <property type="match status" value="1"/>
</dbReference>
<evidence type="ECO:0000259" key="3">
    <source>
        <dbReference type="Pfam" id="PF22124"/>
    </source>
</evidence>
<evidence type="ECO:0008006" key="6">
    <source>
        <dbReference type="Google" id="ProtNLM"/>
    </source>
</evidence>
<comment type="caution">
    <text evidence="4">The sequence shown here is derived from an EMBL/GenBank/DDBJ whole genome shotgun (WGS) entry which is preliminary data.</text>
</comment>
<evidence type="ECO:0000259" key="2">
    <source>
        <dbReference type="Pfam" id="PF21307"/>
    </source>
</evidence>
<gene>
    <name evidence="4" type="ORF">GCM10011511_01210</name>
</gene>
<dbReference type="GO" id="GO:0005975">
    <property type="term" value="P:carbohydrate metabolic process"/>
    <property type="evidence" value="ECO:0007669"/>
    <property type="project" value="InterPro"/>
</dbReference>
<dbReference type="Gene3D" id="2.70.98.50">
    <property type="entry name" value="putative glycoside hydrolase family protein from bacillus halodurans"/>
    <property type="match status" value="2"/>
</dbReference>
<dbReference type="Pfam" id="PF21307">
    <property type="entry name" value="Glyco_hydro_95_C"/>
    <property type="match status" value="2"/>
</dbReference>
<accession>A0A8J2U6I2</accession>
<dbReference type="PANTHER" id="PTHR31084:SF0">
    <property type="entry name" value="ALPHA-L-FUCOSIDASE 2"/>
    <property type="match status" value="1"/>
</dbReference>
<feature type="domain" description="Alpha fucosidase A-like C-terminal" evidence="2">
    <location>
        <begin position="686"/>
        <end position="750"/>
    </location>
</feature>
<reference evidence="4" key="2">
    <citation type="submission" date="2020-09" db="EMBL/GenBank/DDBJ databases">
        <authorList>
            <person name="Sun Q."/>
            <person name="Zhou Y."/>
        </authorList>
    </citation>
    <scope>NUCLEOTIDE SEQUENCE</scope>
    <source>
        <strain evidence="4">CGMCC 1.15448</strain>
    </source>
</reference>
<dbReference type="InterPro" id="IPR049053">
    <property type="entry name" value="AFCA-like_C"/>
</dbReference>
<dbReference type="InterPro" id="IPR027414">
    <property type="entry name" value="GH95_N_dom"/>
</dbReference>
<keyword evidence="5" id="KW-1185">Reference proteome</keyword>
<proteinExistence type="predicted"/>
<dbReference type="Gene3D" id="2.60.40.1180">
    <property type="entry name" value="Golgi alpha-mannosidase II"/>
    <property type="match status" value="2"/>
</dbReference>
<feature type="domain" description="Glycosyl hydrolase family 95 catalytic" evidence="3">
    <location>
        <begin position="1060"/>
        <end position="1465"/>
    </location>
</feature>
<dbReference type="InterPro" id="IPR054363">
    <property type="entry name" value="GH95_cat"/>
</dbReference>
<evidence type="ECO:0000313" key="5">
    <source>
        <dbReference type="Proteomes" id="UP000607559"/>
    </source>
</evidence>
<feature type="domain" description="Alpha fucosidase A-like C-terminal" evidence="2">
    <location>
        <begin position="1467"/>
        <end position="1560"/>
    </location>
</feature>
<dbReference type="EMBL" id="BMJC01000001">
    <property type="protein sequence ID" value="GGA81992.1"/>
    <property type="molecule type" value="Genomic_DNA"/>
</dbReference>
<feature type="domain" description="Glycosyl hydrolase family 95 catalytic" evidence="3">
    <location>
        <begin position="269"/>
        <end position="684"/>
    </location>
</feature>
<dbReference type="Pfam" id="PF14498">
    <property type="entry name" value="Glyco_hyd_65N_2"/>
    <property type="match status" value="2"/>
</dbReference>
<feature type="domain" description="Glycosyl hydrolase family 95 N-terminal" evidence="1">
    <location>
        <begin position="788"/>
        <end position="1037"/>
    </location>
</feature>
<dbReference type="InterPro" id="IPR012341">
    <property type="entry name" value="6hp_glycosidase-like_sf"/>
</dbReference>
<dbReference type="GO" id="GO:0004560">
    <property type="term" value="F:alpha-L-fucosidase activity"/>
    <property type="evidence" value="ECO:0007669"/>
    <property type="project" value="TreeGrafter"/>
</dbReference>
<evidence type="ECO:0000313" key="4">
    <source>
        <dbReference type="EMBL" id="GGA81992.1"/>
    </source>
</evidence>
<feature type="domain" description="Glycosyl hydrolase family 95 N-terminal" evidence="1">
    <location>
        <begin position="3"/>
        <end position="246"/>
    </location>
</feature>
<dbReference type="Gene3D" id="1.50.10.10">
    <property type="match status" value="1"/>
</dbReference>
<dbReference type="InterPro" id="IPR008928">
    <property type="entry name" value="6-hairpin_glycosidase_sf"/>
</dbReference>
<evidence type="ECO:0000259" key="1">
    <source>
        <dbReference type="Pfam" id="PF14498"/>
    </source>
</evidence>
<reference evidence="4" key="1">
    <citation type="journal article" date="2014" name="Int. J. Syst. Evol. Microbiol.">
        <title>Complete genome sequence of Corynebacterium casei LMG S-19264T (=DSM 44701T), isolated from a smear-ripened cheese.</title>
        <authorList>
            <consortium name="US DOE Joint Genome Institute (JGI-PGF)"/>
            <person name="Walter F."/>
            <person name="Albersmeier A."/>
            <person name="Kalinowski J."/>
            <person name="Ruckert C."/>
        </authorList>
    </citation>
    <scope>NUCLEOTIDE SEQUENCE</scope>
    <source>
        <strain evidence="4">CGMCC 1.15448</strain>
    </source>
</reference>
<dbReference type="InterPro" id="IPR013780">
    <property type="entry name" value="Glyco_hydro_b"/>
</dbReference>
<dbReference type="Proteomes" id="UP000607559">
    <property type="component" value="Unassembled WGS sequence"/>
</dbReference>
<dbReference type="SUPFAM" id="SSF48208">
    <property type="entry name" value="Six-hairpin glycosidases"/>
    <property type="match status" value="2"/>
</dbReference>
<dbReference type="Pfam" id="PF22124">
    <property type="entry name" value="Glyco_hydro_95_cat"/>
    <property type="match status" value="2"/>
</dbReference>
<protein>
    <recommendedName>
        <fullName evidence="6">Glycoside hydrolase family 95 protein</fullName>
    </recommendedName>
</protein>